<dbReference type="eggNOG" id="COG2378">
    <property type="taxonomic scope" value="Bacteria"/>
</dbReference>
<feature type="domain" description="WCX" evidence="2">
    <location>
        <begin position="241"/>
        <end position="312"/>
    </location>
</feature>
<protein>
    <recommendedName>
        <fullName evidence="5">HTH deoR-type domain-containing protein</fullName>
    </recommendedName>
</protein>
<name>V8CG55_9HELI</name>
<dbReference type="PANTHER" id="PTHR34580:SF1">
    <property type="entry name" value="PROTEIN PAFC"/>
    <property type="match status" value="1"/>
</dbReference>
<dbReference type="PATRIC" id="fig|1357399.3.peg.1637"/>
<reference evidence="3 4" key="1">
    <citation type="submission" date="2013-10" db="EMBL/GenBank/DDBJ databases">
        <title>The Genome Sequence of Helicobacter canis NCTC 12740.</title>
        <authorList>
            <consortium name="The Broad Institute Genomics Platform"/>
            <person name="Earl A."/>
            <person name="Fox J.G."/>
            <person name="Shen Z."/>
            <person name="Young S.K."/>
            <person name="Zeng Q."/>
            <person name="Gargeya S."/>
            <person name="Fitzgerald M."/>
            <person name="Abouelleil A."/>
            <person name="Alvarado L."/>
            <person name="Chapman S.B."/>
            <person name="Gainer-Dewar J."/>
            <person name="Goldberg J."/>
            <person name="Griggs A."/>
            <person name="Gujja S."/>
            <person name="Hansen M."/>
            <person name="Howarth C."/>
            <person name="Imamovic A."/>
            <person name="Ireland A."/>
            <person name="Larimer J."/>
            <person name="McCowan C."/>
            <person name="Murphy C."/>
            <person name="Pearson M."/>
            <person name="Poon T.W."/>
            <person name="Priest M."/>
            <person name="Roberts A."/>
            <person name="Saif S."/>
            <person name="Shea T."/>
            <person name="Sykes S."/>
            <person name="Wortman J."/>
            <person name="Nusbaum C."/>
            <person name="Birren B."/>
        </authorList>
    </citation>
    <scope>NUCLEOTIDE SEQUENCE [LARGE SCALE GENOMIC DNA]</scope>
    <source>
        <strain evidence="3 4">NCTC 12740</strain>
    </source>
</reference>
<proteinExistence type="predicted"/>
<dbReference type="PROSITE" id="PS52050">
    <property type="entry name" value="WYL"/>
    <property type="match status" value="1"/>
</dbReference>
<evidence type="ECO:0000313" key="3">
    <source>
        <dbReference type="EMBL" id="ETD25731.1"/>
    </source>
</evidence>
<comment type="caution">
    <text evidence="3">The sequence shown here is derived from an EMBL/GenBank/DDBJ whole genome shotgun (WGS) entry which is preliminary data.</text>
</comment>
<keyword evidence="4" id="KW-1185">Reference proteome</keyword>
<dbReference type="InterPro" id="IPR026881">
    <property type="entry name" value="WYL_dom"/>
</dbReference>
<sequence>MPRHDYTQRLARLTKILTLLYHPKSDGSLCAKSLAQEFGVSLRTLRRDVEMMGADFSYERDTIYFLGSKLPKSTTQADSFIALALLRSFAYSMNGEIKSQMLSLLNSLESASAHNAEPFFTRSNLEEIALEPESIARLQKAIKEHKVISFEFLKEPNILNQSPHSRAHNTQREVLPLKILNFSGEWYLLGLESSVIKKFYLNSITNICEIRQGEKVSQELLGRLDNALNAWFSPGAKPFMVRLWIDPKIAKYFKRKKISPNQHLDENADGSLDITLHITSAMEIAPLVLMWIPNVVVLEPKDLREFIQAQTQSYVQRVQEIS</sequence>
<evidence type="ECO:0000259" key="2">
    <source>
        <dbReference type="Pfam" id="PF25583"/>
    </source>
</evidence>
<dbReference type="AlphaFoldDB" id="V8CG55"/>
<dbReference type="Proteomes" id="UP000018688">
    <property type="component" value="Unassembled WGS sequence"/>
</dbReference>
<evidence type="ECO:0000313" key="4">
    <source>
        <dbReference type="Proteomes" id="UP000018688"/>
    </source>
</evidence>
<feature type="domain" description="WYL" evidence="1">
    <location>
        <begin position="135"/>
        <end position="207"/>
    </location>
</feature>
<organism evidence="3 4">
    <name type="scientific">Helicobacter canis NCTC 12740</name>
    <dbReference type="NCBI Taxonomy" id="1357399"/>
    <lineage>
        <taxon>Bacteria</taxon>
        <taxon>Pseudomonadati</taxon>
        <taxon>Campylobacterota</taxon>
        <taxon>Epsilonproteobacteria</taxon>
        <taxon>Campylobacterales</taxon>
        <taxon>Helicobacteraceae</taxon>
        <taxon>Helicobacter</taxon>
    </lineage>
</organism>
<dbReference type="STRING" id="1357399.HMPREF2087_01562"/>
<dbReference type="PANTHER" id="PTHR34580">
    <property type="match status" value="1"/>
</dbReference>
<dbReference type="InterPro" id="IPR036388">
    <property type="entry name" value="WH-like_DNA-bd_sf"/>
</dbReference>
<dbReference type="Gene3D" id="1.10.10.10">
    <property type="entry name" value="Winged helix-like DNA-binding domain superfamily/Winged helix DNA-binding domain"/>
    <property type="match status" value="1"/>
</dbReference>
<dbReference type="Pfam" id="PF25583">
    <property type="entry name" value="WCX"/>
    <property type="match status" value="1"/>
</dbReference>
<dbReference type="RefSeq" id="WP_023930589.1">
    <property type="nucleotide sequence ID" value="NZ_KI669458.1"/>
</dbReference>
<dbReference type="EMBL" id="AZJJ01000007">
    <property type="protein sequence ID" value="ETD25731.1"/>
    <property type="molecule type" value="Genomic_DNA"/>
</dbReference>
<dbReference type="HOGENOM" id="CLU_041141_10_0_7"/>
<gene>
    <name evidence="3" type="ORF">HMPREF2087_01562</name>
</gene>
<dbReference type="Pfam" id="PF13280">
    <property type="entry name" value="WYL"/>
    <property type="match status" value="1"/>
</dbReference>
<evidence type="ECO:0000259" key="1">
    <source>
        <dbReference type="Pfam" id="PF13280"/>
    </source>
</evidence>
<dbReference type="InterPro" id="IPR051534">
    <property type="entry name" value="CBASS_pafABC_assoc_protein"/>
</dbReference>
<accession>V8CG55</accession>
<evidence type="ECO:0008006" key="5">
    <source>
        <dbReference type="Google" id="ProtNLM"/>
    </source>
</evidence>
<dbReference type="InterPro" id="IPR057727">
    <property type="entry name" value="WCX_dom"/>
</dbReference>